<sequence>MALLWITMSLMVVTKVFAEINIQPIQSNPGLYYEDYGSIVLKKATWRIAIYLDNTTWTNEKPALRSYVQLERHCFSRKATPSCELYKSVNVVEQFNTIKRMQEEIALAGPTTTHPNAGRNPRTNTRLRKSAPLAIVGTVSRSLFGTATEDDINLIQQSLHKLSQERSTVIKLNKEKTHHLMHSMDIVTNATQQHTKILEELKEILQDEASELEHLHYEVRLMAHLSAIKREMDERIKTLDRMQDILQELRAGKVPPQLLTRSIAQEIAMDIQQNNPDLTIPVPIEHLRPEEIGKISKADMINIDKRNIAIVYIPLTERNHYTLYKLHPSEIPQISPENVTIGAAFMRPTHPLLLLSENRNQYTMYDTENLEKCLQGYTRYICPIQSPIKEAYLSKECEINMLINPSNINLKCCPIMVTSTLDTQWHYLSHDGSWLYLVMKPEKIEMIYPTKRIESTRISGTGILHIPPGYHAKTRDHLLETEETRES</sequence>
<protein>
    <submittedName>
        <fullName evidence="2">Uncharacterized protein</fullName>
    </submittedName>
</protein>
<dbReference type="InterPro" id="IPR022048">
    <property type="entry name" value="Envelope_fusion-like"/>
</dbReference>
<proteinExistence type="predicted"/>
<gene>
    <name evidence="2" type="ORF">TKK_015159</name>
</gene>
<evidence type="ECO:0000313" key="2">
    <source>
        <dbReference type="EMBL" id="KAL3389796.1"/>
    </source>
</evidence>
<feature type="chain" id="PRO_5044854425" evidence="1">
    <location>
        <begin position="19"/>
        <end position="487"/>
    </location>
</feature>
<comment type="caution">
    <text evidence="2">The sequence shown here is derived from an EMBL/GenBank/DDBJ whole genome shotgun (WGS) entry which is preliminary data.</text>
</comment>
<dbReference type="EMBL" id="JBJJXI010000122">
    <property type="protein sequence ID" value="KAL3389796.1"/>
    <property type="molecule type" value="Genomic_DNA"/>
</dbReference>
<name>A0ABD2WAA9_9HYME</name>
<dbReference type="AlphaFoldDB" id="A0ABD2WAA9"/>
<dbReference type="Proteomes" id="UP001627154">
    <property type="component" value="Unassembled WGS sequence"/>
</dbReference>
<keyword evidence="1" id="KW-0732">Signal</keyword>
<reference evidence="2 3" key="1">
    <citation type="journal article" date="2024" name="bioRxiv">
        <title>A reference genome for Trichogramma kaykai: A tiny desert-dwelling parasitoid wasp with competing sex-ratio distorters.</title>
        <authorList>
            <person name="Culotta J."/>
            <person name="Lindsey A.R."/>
        </authorList>
    </citation>
    <scope>NUCLEOTIDE SEQUENCE [LARGE SCALE GENOMIC DNA]</scope>
    <source>
        <strain evidence="2 3">KSX58</strain>
    </source>
</reference>
<feature type="signal peptide" evidence="1">
    <location>
        <begin position="1"/>
        <end position="18"/>
    </location>
</feature>
<accession>A0ABD2WAA9</accession>
<evidence type="ECO:0000313" key="3">
    <source>
        <dbReference type="Proteomes" id="UP001627154"/>
    </source>
</evidence>
<dbReference type="Pfam" id="PF12259">
    <property type="entry name" value="Baculo_F"/>
    <property type="match status" value="1"/>
</dbReference>
<organism evidence="2 3">
    <name type="scientific">Trichogramma kaykai</name>
    <dbReference type="NCBI Taxonomy" id="54128"/>
    <lineage>
        <taxon>Eukaryota</taxon>
        <taxon>Metazoa</taxon>
        <taxon>Ecdysozoa</taxon>
        <taxon>Arthropoda</taxon>
        <taxon>Hexapoda</taxon>
        <taxon>Insecta</taxon>
        <taxon>Pterygota</taxon>
        <taxon>Neoptera</taxon>
        <taxon>Endopterygota</taxon>
        <taxon>Hymenoptera</taxon>
        <taxon>Apocrita</taxon>
        <taxon>Proctotrupomorpha</taxon>
        <taxon>Chalcidoidea</taxon>
        <taxon>Trichogrammatidae</taxon>
        <taxon>Trichogramma</taxon>
    </lineage>
</organism>
<evidence type="ECO:0000256" key="1">
    <source>
        <dbReference type="SAM" id="SignalP"/>
    </source>
</evidence>
<keyword evidence="3" id="KW-1185">Reference proteome</keyword>